<proteinExistence type="predicted"/>
<dbReference type="Proteomes" id="UP000192756">
    <property type="component" value="Unassembled WGS sequence"/>
</dbReference>
<dbReference type="OrthoDB" id="1524727at2"/>
<dbReference type="PANTHER" id="PTHR43861:SF6">
    <property type="entry name" value="METHYLTRANSFERASE TYPE 11"/>
    <property type="match status" value="1"/>
</dbReference>
<dbReference type="GO" id="GO:0008168">
    <property type="term" value="F:methyltransferase activity"/>
    <property type="evidence" value="ECO:0007669"/>
    <property type="project" value="UniProtKB-KW"/>
</dbReference>
<dbReference type="STRING" id="151894.SAMN04488524_2477"/>
<reference evidence="2" key="1">
    <citation type="submission" date="2017-04" db="EMBL/GenBank/DDBJ databases">
        <authorList>
            <person name="Varghese N."/>
            <person name="Submissions S."/>
        </authorList>
    </citation>
    <scope>NUCLEOTIDE SEQUENCE [LARGE SCALE GENOMIC DNA]</scope>
    <source>
        <strain evidence="2">DSM 12126</strain>
    </source>
</reference>
<protein>
    <submittedName>
        <fullName evidence="1">Methyltransferase domain-containing protein</fullName>
    </submittedName>
</protein>
<evidence type="ECO:0000313" key="1">
    <source>
        <dbReference type="EMBL" id="SMC74026.1"/>
    </source>
</evidence>
<gene>
    <name evidence="1" type="ORF">SAMN04488524_2477</name>
</gene>
<dbReference type="InterPro" id="IPR029063">
    <property type="entry name" value="SAM-dependent_MTases_sf"/>
</dbReference>
<keyword evidence="1" id="KW-0808">Transferase</keyword>
<keyword evidence="1" id="KW-0489">Methyltransferase</keyword>
<dbReference type="PANTHER" id="PTHR43861">
    <property type="entry name" value="TRANS-ACONITATE 2-METHYLTRANSFERASE-RELATED"/>
    <property type="match status" value="1"/>
</dbReference>
<dbReference type="CDD" id="cd02440">
    <property type="entry name" value="AdoMet_MTases"/>
    <property type="match status" value="1"/>
</dbReference>
<keyword evidence="2" id="KW-1185">Reference proteome</keyword>
<evidence type="ECO:0000313" key="2">
    <source>
        <dbReference type="Proteomes" id="UP000192756"/>
    </source>
</evidence>
<dbReference type="RefSeq" id="WP_084238926.1">
    <property type="nucleotide sequence ID" value="NZ_FWXT01000001.1"/>
</dbReference>
<dbReference type="AlphaFoldDB" id="A0A1W2BMH2"/>
<sequence>MTKITDTVVRAYDNFYKESDTEWRLLGARAKAQNLIEVCKNRTFQKVLEVGAGDGSVLHFLDQWNFGQQLYALEIASSGVELIRNRNLDKLVEAQAFDGYNIPYPDDTFDLVILTHVLEHVEHERLLLRELKRVARFIAIEVPLDYRFGVDQRMKHFLDYGHINMYSPTLLRFLLQSEGLEILSDKVSLTNPEATKFNEFVNRKRNKSVVKVLKIDLEYRLKKLLSSLLGKKKKEQFGNAYTILTKKSANKLQIF</sequence>
<name>A0A1W2BMH2_9SPHI</name>
<dbReference type="Gene3D" id="3.40.50.150">
    <property type="entry name" value="Vaccinia Virus protein VP39"/>
    <property type="match status" value="1"/>
</dbReference>
<accession>A0A1W2BMH2</accession>
<dbReference type="SUPFAM" id="SSF53335">
    <property type="entry name" value="S-adenosyl-L-methionine-dependent methyltransferases"/>
    <property type="match status" value="1"/>
</dbReference>
<dbReference type="GO" id="GO:0032259">
    <property type="term" value="P:methylation"/>
    <property type="evidence" value="ECO:0007669"/>
    <property type="project" value="UniProtKB-KW"/>
</dbReference>
<organism evidence="1 2">
    <name type="scientific">Pedobacter africanus</name>
    <dbReference type="NCBI Taxonomy" id="151894"/>
    <lineage>
        <taxon>Bacteria</taxon>
        <taxon>Pseudomonadati</taxon>
        <taxon>Bacteroidota</taxon>
        <taxon>Sphingobacteriia</taxon>
        <taxon>Sphingobacteriales</taxon>
        <taxon>Sphingobacteriaceae</taxon>
        <taxon>Pedobacter</taxon>
    </lineage>
</organism>
<dbReference type="Pfam" id="PF13489">
    <property type="entry name" value="Methyltransf_23"/>
    <property type="match status" value="1"/>
</dbReference>
<dbReference type="EMBL" id="FWXT01000001">
    <property type="protein sequence ID" value="SMC74026.1"/>
    <property type="molecule type" value="Genomic_DNA"/>
</dbReference>